<feature type="compositionally biased region" description="Basic and acidic residues" evidence="1">
    <location>
        <begin position="125"/>
        <end position="141"/>
    </location>
</feature>
<dbReference type="AlphaFoldDB" id="Q5Z8W8"/>
<reference evidence="3" key="1">
    <citation type="journal article" date="2005" name="Nature">
        <title>The map-based sequence of the rice genome.</title>
        <authorList>
            <consortium name="International rice genome sequencing project (IRGSP)"/>
            <person name="Matsumoto T."/>
            <person name="Wu J."/>
            <person name="Kanamori H."/>
            <person name="Katayose Y."/>
            <person name="Fujisawa M."/>
            <person name="Namiki N."/>
            <person name="Mizuno H."/>
            <person name="Yamamoto K."/>
            <person name="Antonio B.A."/>
            <person name="Baba T."/>
            <person name="Sakata K."/>
            <person name="Nagamura Y."/>
            <person name="Aoki H."/>
            <person name="Arikawa K."/>
            <person name="Arita K."/>
            <person name="Bito T."/>
            <person name="Chiden Y."/>
            <person name="Fujitsuka N."/>
            <person name="Fukunaka R."/>
            <person name="Hamada M."/>
            <person name="Harada C."/>
            <person name="Hayashi A."/>
            <person name="Hijishita S."/>
            <person name="Honda M."/>
            <person name="Hosokawa S."/>
            <person name="Ichikawa Y."/>
            <person name="Idonuma A."/>
            <person name="Iijima M."/>
            <person name="Ikeda M."/>
            <person name="Ikeno M."/>
            <person name="Ito K."/>
            <person name="Ito S."/>
            <person name="Ito T."/>
            <person name="Ito Y."/>
            <person name="Ito Y."/>
            <person name="Iwabuchi A."/>
            <person name="Kamiya K."/>
            <person name="Karasawa W."/>
            <person name="Kurita K."/>
            <person name="Katagiri S."/>
            <person name="Kikuta A."/>
            <person name="Kobayashi H."/>
            <person name="Kobayashi N."/>
            <person name="Machita K."/>
            <person name="Maehara T."/>
            <person name="Masukawa M."/>
            <person name="Mizubayashi T."/>
            <person name="Mukai Y."/>
            <person name="Nagasaki H."/>
            <person name="Nagata Y."/>
            <person name="Naito S."/>
            <person name="Nakashima M."/>
            <person name="Nakama Y."/>
            <person name="Nakamichi Y."/>
            <person name="Nakamura M."/>
            <person name="Meguro A."/>
            <person name="Negishi M."/>
            <person name="Ohta I."/>
            <person name="Ohta T."/>
            <person name="Okamoto M."/>
            <person name="Ono N."/>
            <person name="Saji S."/>
            <person name="Sakaguchi M."/>
            <person name="Sakai K."/>
            <person name="Shibata M."/>
            <person name="Shimokawa T."/>
            <person name="Song J."/>
            <person name="Takazaki Y."/>
            <person name="Terasawa K."/>
            <person name="Tsugane M."/>
            <person name="Tsuji K."/>
            <person name="Ueda S."/>
            <person name="Waki K."/>
            <person name="Yamagata H."/>
            <person name="Yamamoto M."/>
            <person name="Yamamoto S."/>
            <person name="Yamane H."/>
            <person name="Yoshiki S."/>
            <person name="Yoshihara R."/>
            <person name="Yukawa K."/>
            <person name="Zhong H."/>
            <person name="Yano M."/>
            <person name="Yuan Q."/>
            <person name="Ouyang S."/>
            <person name="Liu J."/>
            <person name="Jones K.M."/>
            <person name="Gansberger K."/>
            <person name="Moffat K."/>
            <person name="Hill J."/>
            <person name="Bera J."/>
            <person name="Fadrosh D."/>
            <person name="Jin S."/>
            <person name="Johri S."/>
            <person name="Kim M."/>
            <person name="Overton L."/>
            <person name="Reardon M."/>
            <person name="Tsitrin T."/>
            <person name="Vuong H."/>
            <person name="Weaver B."/>
            <person name="Ciecko A."/>
            <person name="Tallon L."/>
            <person name="Jackson J."/>
            <person name="Pai G."/>
            <person name="Aken S.V."/>
            <person name="Utterback T."/>
            <person name="Reidmuller S."/>
            <person name="Feldblyum T."/>
            <person name="Hsiao J."/>
            <person name="Zismann V."/>
            <person name="Iobst S."/>
            <person name="de Vazeille A.R."/>
            <person name="Buell C.R."/>
            <person name="Ying K."/>
            <person name="Li Y."/>
            <person name="Lu T."/>
            <person name="Huang Y."/>
            <person name="Zhao Q."/>
            <person name="Feng Q."/>
            <person name="Zhang L."/>
            <person name="Zhu J."/>
            <person name="Weng Q."/>
            <person name="Mu J."/>
            <person name="Lu Y."/>
            <person name="Fan D."/>
            <person name="Liu Y."/>
            <person name="Guan J."/>
            <person name="Zhang Y."/>
            <person name="Yu S."/>
            <person name="Liu X."/>
            <person name="Zhang Y."/>
            <person name="Hong G."/>
            <person name="Han B."/>
            <person name="Choisne N."/>
            <person name="Demange N."/>
            <person name="Orjeda G."/>
            <person name="Samain S."/>
            <person name="Cattolico L."/>
            <person name="Pelletier E."/>
            <person name="Couloux A."/>
            <person name="Segurens B."/>
            <person name="Wincker P."/>
            <person name="D'Hont A."/>
            <person name="Scarpelli C."/>
            <person name="Weissenbach J."/>
            <person name="Salanoubat M."/>
            <person name="Quetier F."/>
            <person name="Yu Y."/>
            <person name="Kim H.R."/>
            <person name="Rambo T."/>
            <person name="Currie J."/>
            <person name="Collura K."/>
            <person name="Luo M."/>
            <person name="Yang T."/>
            <person name="Ammiraju J.S.S."/>
            <person name="Engler F."/>
            <person name="Soderlund C."/>
            <person name="Wing R.A."/>
            <person name="Palmer L.E."/>
            <person name="de la Bastide M."/>
            <person name="Spiegel L."/>
            <person name="Nascimento L."/>
            <person name="Zutavern T."/>
            <person name="O'Shaughnessy A."/>
            <person name="Dike S."/>
            <person name="Dedhia N."/>
            <person name="Preston R."/>
            <person name="Balija V."/>
            <person name="McCombie W.R."/>
            <person name="Chow T."/>
            <person name="Chen H."/>
            <person name="Chung M."/>
            <person name="Chen C."/>
            <person name="Shaw J."/>
            <person name="Wu H."/>
            <person name="Hsiao K."/>
            <person name="Chao Y."/>
            <person name="Chu M."/>
            <person name="Cheng C."/>
            <person name="Hour A."/>
            <person name="Lee P."/>
            <person name="Lin S."/>
            <person name="Lin Y."/>
            <person name="Liou J."/>
            <person name="Liu S."/>
            <person name="Hsing Y."/>
            <person name="Raghuvanshi S."/>
            <person name="Mohanty A."/>
            <person name="Bharti A.K."/>
            <person name="Gaur A."/>
            <person name="Gupta V."/>
            <person name="Kumar D."/>
            <person name="Ravi V."/>
            <person name="Vij S."/>
            <person name="Kapur A."/>
            <person name="Khurana P."/>
            <person name="Khurana P."/>
            <person name="Khurana J.P."/>
            <person name="Tyagi A.K."/>
            <person name="Gaikwad K."/>
            <person name="Singh A."/>
            <person name="Dalal V."/>
            <person name="Srivastava S."/>
            <person name="Dixit A."/>
            <person name="Pal A.K."/>
            <person name="Ghazi I.A."/>
            <person name="Yadav M."/>
            <person name="Pandit A."/>
            <person name="Bhargava A."/>
            <person name="Sureshbabu K."/>
            <person name="Batra K."/>
            <person name="Sharma T.R."/>
            <person name="Mohapatra T."/>
            <person name="Singh N.K."/>
            <person name="Messing J."/>
            <person name="Nelson A.B."/>
            <person name="Fuks G."/>
            <person name="Kavchok S."/>
            <person name="Keizer G."/>
            <person name="Linton E."/>
            <person name="Llaca V."/>
            <person name="Song R."/>
            <person name="Tanyolac B."/>
            <person name="Young S."/>
            <person name="Ho-Il K."/>
            <person name="Hahn J.H."/>
            <person name="Sangsakoo G."/>
            <person name="Vanavichit A."/>
            <person name="de Mattos Luiz.A.T."/>
            <person name="Zimmer P.D."/>
            <person name="Malone G."/>
            <person name="Dellagostin O."/>
            <person name="de Oliveira A.C."/>
            <person name="Bevan M."/>
            <person name="Bancroft I."/>
            <person name="Minx P."/>
            <person name="Cordum H."/>
            <person name="Wilson R."/>
            <person name="Cheng Z."/>
            <person name="Jin W."/>
            <person name="Jiang J."/>
            <person name="Leong S.A."/>
            <person name="Iwama H."/>
            <person name="Gojobori T."/>
            <person name="Itoh T."/>
            <person name="Niimura Y."/>
            <person name="Fujii Y."/>
            <person name="Habara T."/>
            <person name="Sakai H."/>
            <person name="Sato Y."/>
            <person name="Wilson G."/>
            <person name="Kumar K."/>
            <person name="McCouch S."/>
            <person name="Juretic N."/>
            <person name="Hoen D."/>
            <person name="Wright S."/>
            <person name="Bruskiewich R."/>
            <person name="Bureau T."/>
            <person name="Miyao A."/>
            <person name="Hirochika H."/>
            <person name="Nishikawa T."/>
            <person name="Kadowaki K."/>
            <person name="Sugiura M."/>
            <person name="Burr B."/>
            <person name="Sasaki T."/>
        </authorList>
    </citation>
    <scope>NUCLEOTIDE SEQUENCE [LARGE SCALE GENOMIC DNA]</scope>
    <source>
        <strain evidence="3">cv. Nipponbare</strain>
    </source>
</reference>
<dbReference type="Proteomes" id="UP000000763">
    <property type="component" value="Chromosome 6"/>
</dbReference>
<proteinExistence type="predicted"/>
<feature type="region of interest" description="Disordered" evidence="1">
    <location>
        <begin position="1"/>
        <end position="141"/>
    </location>
</feature>
<evidence type="ECO:0000313" key="2">
    <source>
        <dbReference type="EMBL" id="BAD53786.1"/>
    </source>
</evidence>
<organism evidence="2 3">
    <name type="scientific">Oryza sativa subsp. japonica</name>
    <name type="common">Rice</name>
    <dbReference type="NCBI Taxonomy" id="39947"/>
    <lineage>
        <taxon>Eukaryota</taxon>
        <taxon>Viridiplantae</taxon>
        <taxon>Streptophyta</taxon>
        <taxon>Embryophyta</taxon>
        <taxon>Tracheophyta</taxon>
        <taxon>Spermatophyta</taxon>
        <taxon>Magnoliopsida</taxon>
        <taxon>Liliopsida</taxon>
        <taxon>Poales</taxon>
        <taxon>Poaceae</taxon>
        <taxon>BOP clade</taxon>
        <taxon>Oryzoideae</taxon>
        <taxon>Oryzeae</taxon>
        <taxon>Oryzinae</taxon>
        <taxon>Oryza</taxon>
        <taxon>Oryza sativa</taxon>
    </lineage>
</organism>
<evidence type="ECO:0000256" key="1">
    <source>
        <dbReference type="SAM" id="MobiDB-lite"/>
    </source>
</evidence>
<protein>
    <submittedName>
        <fullName evidence="2">Uncharacterized protein</fullName>
    </submittedName>
</protein>
<gene>
    <name evidence="2" type="primary">P0596H10.33</name>
</gene>
<reference evidence="3" key="2">
    <citation type="journal article" date="2008" name="Nucleic Acids Res.">
        <title>The rice annotation project database (RAP-DB): 2008 update.</title>
        <authorList>
            <consortium name="The rice annotation project (RAP)"/>
        </authorList>
    </citation>
    <scope>GENOME REANNOTATION</scope>
    <source>
        <strain evidence="3">cv. Nipponbare</strain>
    </source>
</reference>
<sequence>MDRKRRRRALPPTTRGIESMLPRAGGGGAPHARAPAGFSPDGEADNPEREGIETAASSGRTRTRAPAGFCSGLPRARSPETPQMAETLTLDSERERERERERGGTRRRGEAEEGGELATAKRIKREGTERASRNFENPRSH</sequence>
<feature type="compositionally biased region" description="Basic and acidic residues" evidence="1">
    <location>
        <begin position="91"/>
        <end position="111"/>
    </location>
</feature>
<feature type="compositionally biased region" description="Polar residues" evidence="1">
    <location>
        <begin position="80"/>
        <end position="90"/>
    </location>
</feature>
<name>Q5Z8W8_ORYSJ</name>
<evidence type="ECO:0000313" key="3">
    <source>
        <dbReference type="Proteomes" id="UP000000763"/>
    </source>
</evidence>
<accession>Q5Z8W8</accession>
<dbReference type="EMBL" id="AP003726">
    <property type="protein sequence ID" value="BAD53786.1"/>
    <property type="molecule type" value="Genomic_DNA"/>
</dbReference>